<keyword evidence="3" id="KW-1185">Reference proteome</keyword>
<organism evidence="2 3">
    <name type="scientific">Sphagnurus paluster</name>
    <dbReference type="NCBI Taxonomy" id="117069"/>
    <lineage>
        <taxon>Eukaryota</taxon>
        <taxon>Fungi</taxon>
        <taxon>Dikarya</taxon>
        <taxon>Basidiomycota</taxon>
        <taxon>Agaricomycotina</taxon>
        <taxon>Agaricomycetes</taxon>
        <taxon>Agaricomycetidae</taxon>
        <taxon>Agaricales</taxon>
        <taxon>Tricholomatineae</taxon>
        <taxon>Lyophyllaceae</taxon>
        <taxon>Sphagnurus</taxon>
    </lineage>
</organism>
<dbReference type="EMBL" id="JABCKI010005809">
    <property type="protein sequence ID" value="KAG5637699.1"/>
    <property type="molecule type" value="Genomic_DNA"/>
</dbReference>
<evidence type="ECO:0000256" key="1">
    <source>
        <dbReference type="SAM" id="SignalP"/>
    </source>
</evidence>
<feature type="signal peptide" evidence="1">
    <location>
        <begin position="1"/>
        <end position="21"/>
    </location>
</feature>
<name>A0A9P7FV78_9AGAR</name>
<dbReference type="Proteomes" id="UP000717328">
    <property type="component" value="Unassembled WGS sequence"/>
</dbReference>
<dbReference type="OrthoDB" id="3043660at2759"/>
<keyword evidence="1" id="KW-0732">Signal</keyword>
<evidence type="ECO:0000313" key="2">
    <source>
        <dbReference type="EMBL" id="KAG5637699.1"/>
    </source>
</evidence>
<protein>
    <submittedName>
        <fullName evidence="2">Uncharacterized protein</fullName>
    </submittedName>
</protein>
<reference evidence="2" key="2">
    <citation type="submission" date="2021-10" db="EMBL/GenBank/DDBJ databases">
        <title>Phylogenomics reveals ancestral predisposition of the termite-cultivated fungus Termitomyces towards a domesticated lifestyle.</title>
        <authorList>
            <person name="Auxier B."/>
            <person name="Grum-Grzhimaylo A."/>
            <person name="Cardenas M.E."/>
            <person name="Lodge J.D."/>
            <person name="Laessoe T."/>
            <person name="Pedersen O."/>
            <person name="Smith M.E."/>
            <person name="Kuyper T.W."/>
            <person name="Franco-Molano E.A."/>
            <person name="Baroni T.J."/>
            <person name="Aanen D.K."/>
        </authorList>
    </citation>
    <scope>NUCLEOTIDE SEQUENCE</scope>
    <source>
        <strain evidence="2">D49</strain>
    </source>
</reference>
<comment type="caution">
    <text evidence="2">The sequence shown here is derived from an EMBL/GenBank/DDBJ whole genome shotgun (WGS) entry which is preliminary data.</text>
</comment>
<proteinExistence type="predicted"/>
<evidence type="ECO:0000313" key="3">
    <source>
        <dbReference type="Proteomes" id="UP000717328"/>
    </source>
</evidence>
<feature type="chain" id="PRO_5040209875" evidence="1">
    <location>
        <begin position="22"/>
        <end position="157"/>
    </location>
</feature>
<reference evidence="2" key="1">
    <citation type="submission" date="2021-02" db="EMBL/GenBank/DDBJ databases">
        <authorList>
            <person name="Nieuwenhuis M."/>
            <person name="Van De Peppel L.J.J."/>
        </authorList>
    </citation>
    <scope>NUCLEOTIDE SEQUENCE</scope>
    <source>
        <strain evidence="2">D49</strain>
    </source>
</reference>
<accession>A0A9P7FV78</accession>
<dbReference type="AlphaFoldDB" id="A0A9P7FV78"/>
<sequence>MKFSSTLFVTGIFSVIGLASASAIGTRQSCPQASRFGDLTISPTNTAFNGGDSITVNVDLTCAINHFGIVPSYLDYTIEVPASSNNGHEPPILLARRNYVSGSTSDMFTTQIPYGYYFAGAVNTVVLTNTYAINGTNGDKVYVQGGVSTGITINPSV</sequence>
<gene>
    <name evidence="2" type="ORF">H0H81_003554</name>
</gene>